<evidence type="ECO:0000313" key="3">
    <source>
        <dbReference type="Proteomes" id="UP001152747"/>
    </source>
</evidence>
<name>A0A9P1IB12_9PELO</name>
<comment type="caution">
    <text evidence="2">The sequence shown here is derived from an EMBL/GenBank/DDBJ whole genome shotgun (WGS) entry which is preliminary data.</text>
</comment>
<dbReference type="AlphaFoldDB" id="A0A9P1IB12"/>
<feature type="signal peptide" evidence="1">
    <location>
        <begin position="1"/>
        <end position="20"/>
    </location>
</feature>
<feature type="chain" id="PRO_5040150837" description="Glycosyltransferase family 92 protein" evidence="1">
    <location>
        <begin position="21"/>
        <end position="330"/>
    </location>
</feature>
<dbReference type="PANTHER" id="PTHR31389">
    <property type="entry name" value="LD39211P"/>
    <property type="match status" value="1"/>
</dbReference>
<accession>A0A9P1IB12</accession>
<dbReference type="OrthoDB" id="10053392at2759"/>
<dbReference type="Gene3D" id="3.90.550.10">
    <property type="entry name" value="Spore Coat Polysaccharide Biosynthesis Protein SpsA, Chain A"/>
    <property type="match status" value="1"/>
</dbReference>
<gene>
    <name evidence="2" type="ORF">CAMP_LOCUS3478</name>
</gene>
<dbReference type="Pfam" id="PF07801">
    <property type="entry name" value="DUF1647"/>
    <property type="match status" value="1"/>
</dbReference>
<dbReference type="InterPro" id="IPR012444">
    <property type="entry name" value="DUF1647"/>
</dbReference>
<evidence type="ECO:0000256" key="1">
    <source>
        <dbReference type="SAM" id="SignalP"/>
    </source>
</evidence>
<dbReference type="SUPFAM" id="SSF53448">
    <property type="entry name" value="Nucleotide-diphospho-sugar transferases"/>
    <property type="match status" value="1"/>
</dbReference>
<organism evidence="2 3">
    <name type="scientific">Caenorhabditis angaria</name>
    <dbReference type="NCBI Taxonomy" id="860376"/>
    <lineage>
        <taxon>Eukaryota</taxon>
        <taxon>Metazoa</taxon>
        <taxon>Ecdysozoa</taxon>
        <taxon>Nematoda</taxon>
        <taxon>Chromadorea</taxon>
        <taxon>Rhabditida</taxon>
        <taxon>Rhabditina</taxon>
        <taxon>Rhabditomorpha</taxon>
        <taxon>Rhabditoidea</taxon>
        <taxon>Rhabditidae</taxon>
        <taxon>Peloderinae</taxon>
        <taxon>Caenorhabditis</taxon>
    </lineage>
</organism>
<evidence type="ECO:0008006" key="4">
    <source>
        <dbReference type="Google" id="ProtNLM"/>
    </source>
</evidence>
<dbReference type="Proteomes" id="UP001152747">
    <property type="component" value="Unassembled WGS sequence"/>
</dbReference>
<sequence length="330" mass="38941">MWRFALLFFIYILLSKFLEPNCEQNSKCLCENHNFCYSPSLLQQNTSTIIGKKFDCSYLTTLKNLGVLLQEGFEDTSKVSREPENIVFLSATSDDHLKFTRKSIESIRKSFPNQKYILYNLGISDRNSQKLLKDFENIEIRKFEFEKFPKHVGNLMEYRWKPLIIAEVLKEYSNVWWMDAHIILNSDERNLTNRIYEERASGVRLTSDIVFTITTMHSNFAVLHPKLLEYFPSSIYFLKKSAQLGANFMYFARTRESLEVVKWWILCALDEQCMGPEGAKIKCKFDKKNKYDINANCFRFDQSVLNLLLLNRFRDHNKYRSANGFANSHY</sequence>
<protein>
    <recommendedName>
        <fullName evidence="4">Glycosyltransferase family 92 protein</fullName>
    </recommendedName>
</protein>
<dbReference type="InterPro" id="IPR029044">
    <property type="entry name" value="Nucleotide-diphossugar_trans"/>
</dbReference>
<keyword evidence="1" id="KW-0732">Signal</keyword>
<reference evidence="2" key="1">
    <citation type="submission" date="2022-11" db="EMBL/GenBank/DDBJ databases">
        <authorList>
            <person name="Kikuchi T."/>
        </authorList>
    </citation>
    <scope>NUCLEOTIDE SEQUENCE</scope>
    <source>
        <strain evidence="2">PS1010</strain>
    </source>
</reference>
<proteinExistence type="predicted"/>
<evidence type="ECO:0000313" key="2">
    <source>
        <dbReference type="EMBL" id="CAI5440841.1"/>
    </source>
</evidence>
<keyword evidence="3" id="KW-1185">Reference proteome</keyword>
<dbReference type="EMBL" id="CANHGI010000002">
    <property type="protein sequence ID" value="CAI5440841.1"/>
    <property type="molecule type" value="Genomic_DNA"/>
</dbReference>
<dbReference type="PANTHER" id="PTHR31389:SF4">
    <property type="entry name" value="LD39211P"/>
    <property type="match status" value="1"/>
</dbReference>